<organism evidence="2 3">
    <name type="scientific">Caenorhabditis japonica</name>
    <dbReference type="NCBI Taxonomy" id="281687"/>
    <lineage>
        <taxon>Eukaryota</taxon>
        <taxon>Metazoa</taxon>
        <taxon>Ecdysozoa</taxon>
        <taxon>Nematoda</taxon>
        <taxon>Chromadorea</taxon>
        <taxon>Rhabditida</taxon>
        <taxon>Rhabditina</taxon>
        <taxon>Rhabditomorpha</taxon>
        <taxon>Rhabditoidea</taxon>
        <taxon>Rhabditidae</taxon>
        <taxon>Peloderinae</taxon>
        <taxon>Caenorhabditis</taxon>
    </lineage>
</organism>
<keyword evidence="3" id="KW-1185">Reference proteome</keyword>
<accession>A0A8R1ICS0</accession>
<feature type="signal peptide" evidence="1">
    <location>
        <begin position="1"/>
        <end position="20"/>
    </location>
</feature>
<reference evidence="3" key="1">
    <citation type="submission" date="2010-08" db="EMBL/GenBank/DDBJ databases">
        <authorList>
            <consortium name="Caenorhabditis japonica Sequencing Consortium"/>
            <person name="Wilson R.K."/>
        </authorList>
    </citation>
    <scope>NUCLEOTIDE SEQUENCE [LARGE SCALE GENOMIC DNA]</scope>
    <source>
        <strain evidence="3">DF5081</strain>
    </source>
</reference>
<proteinExistence type="predicted"/>
<evidence type="ECO:0000313" key="3">
    <source>
        <dbReference type="Proteomes" id="UP000005237"/>
    </source>
</evidence>
<keyword evidence="1" id="KW-0732">Signal</keyword>
<dbReference type="AlphaFoldDB" id="A0A8R1ICS0"/>
<protein>
    <submittedName>
        <fullName evidence="2">Uncharacterized protein</fullName>
    </submittedName>
</protein>
<dbReference type="EnsemblMetazoa" id="CJA33337.1">
    <property type="protein sequence ID" value="CJA33337.1"/>
    <property type="gene ID" value="WBGene00209184"/>
</dbReference>
<feature type="chain" id="PRO_5035719812" evidence="1">
    <location>
        <begin position="21"/>
        <end position="53"/>
    </location>
</feature>
<evidence type="ECO:0000256" key="1">
    <source>
        <dbReference type="SAM" id="SignalP"/>
    </source>
</evidence>
<sequence>MKFRSLHLLLLLAICPFVWLQSNQSKPQLYGYKKQNVYEKHPKLAEYFKNSPA</sequence>
<dbReference type="Proteomes" id="UP000005237">
    <property type="component" value="Unassembled WGS sequence"/>
</dbReference>
<evidence type="ECO:0000313" key="2">
    <source>
        <dbReference type="EnsemblMetazoa" id="CJA33337.1"/>
    </source>
</evidence>
<reference evidence="2" key="2">
    <citation type="submission" date="2022-06" db="UniProtKB">
        <authorList>
            <consortium name="EnsemblMetazoa"/>
        </authorList>
    </citation>
    <scope>IDENTIFICATION</scope>
    <source>
        <strain evidence="2">DF5081</strain>
    </source>
</reference>
<name>A0A8R1ICS0_CAEJA</name>